<gene>
    <name evidence="2" type="ORF">O3H35_16440</name>
    <name evidence="1" type="ORF">O3H54_12070</name>
</gene>
<dbReference type="Proteomes" id="UP001068021">
    <property type="component" value="Unassembled WGS sequence"/>
</dbReference>
<keyword evidence="3" id="KW-1185">Reference proteome</keyword>
<evidence type="ECO:0000313" key="2">
    <source>
        <dbReference type="EMBL" id="MCZ3374239.1"/>
    </source>
</evidence>
<dbReference type="AlphaFoldDB" id="A0A9E5A439"/>
<protein>
    <submittedName>
        <fullName evidence="2">Uncharacterized protein</fullName>
    </submittedName>
</protein>
<dbReference type="EMBL" id="JAPVES010000030">
    <property type="protein sequence ID" value="MCZ3374239.1"/>
    <property type="molecule type" value="Genomic_DNA"/>
</dbReference>
<accession>A0A9E5A439</accession>
<organism evidence="2">
    <name type="scientific">Methanobacterium veterum</name>
    <dbReference type="NCBI Taxonomy" id="408577"/>
    <lineage>
        <taxon>Archaea</taxon>
        <taxon>Methanobacteriati</taxon>
        <taxon>Methanobacteriota</taxon>
        <taxon>Methanomada group</taxon>
        <taxon>Methanobacteria</taxon>
        <taxon>Methanobacteriales</taxon>
        <taxon>Methanobacteriaceae</taxon>
        <taxon>Methanobacterium</taxon>
    </lineage>
</organism>
<evidence type="ECO:0000313" key="1">
    <source>
        <dbReference type="EMBL" id="MCZ3366617.1"/>
    </source>
</evidence>
<name>A0A9E5A439_9EURY</name>
<sequence>MNHEENEEVEWEEPKLEEAVDIFRKYFKISFEAAGKEWTEKNDAEIRFAVLELVNTPLYDIRQLLLEEPCDCDDEDCDCKK</sequence>
<dbReference type="RefSeq" id="WP_048080963.1">
    <property type="nucleotide sequence ID" value="NZ_JAPVER010000020.1"/>
</dbReference>
<evidence type="ECO:0000313" key="3">
    <source>
        <dbReference type="Proteomes" id="UP001068021"/>
    </source>
</evidence>
<dbReference type="EMBL" id="JAPVER010000020">
    <property type="protein sequence ID" value="MCZ3366617.1"/>
    <property type="molecule type" value="Genomic_DNA"/>
</dbReference>
<dbReference type="Proteomes" id="UP001074446">
    <property type="component" value="Unassembled WGS sequence"/>
</dbReference>
<proteinExistence type="predicted"/>
<reference evidence="2" key="1">
    <citation type="submission" date="2022-12" db="EMBL/GenBank/DDBJ databases">
        <title>Reclassification of two methanogenic archaea species isolated from the Kolyma lowland permafrost.</title>
        <authorList>
            <person name="Trubitsyn V.E."/>
            <person name="Rivkina E.M."/>
            <person name="Shcherbakova V.A."/>
        </authorList>
    </citation>
    <scope>NUCLEOTIDE SEQUENCE</scope>
    <source>
        <strain evidence="1">M2</strain>
        <strain evidence="2">MK4</strain>
    </source>
</reference>
<comment type="caution">
    <text evidence="2">The sequence shown here is derived from an EMBL/GenBank/DDBJ whole genome shotgun (WGS) entry which is preliminary data.</text>
</comment>